<evidence type="ECO:0000313" key="3">
    <source>
        <dbReference type="EMBL" id="AFM43266.1"/>
    </source>
</evidence>
<dbReference type="PANTHER" id="PTHR30032">
    <property type="entry name" value="N-ACETYLMURAMOYL-L-ALANINE AMIDASE-RELATED"/>
    <property type="match status" value="1"/>
</dbReference>
<evidence type="ECO:0000256" key="2">
    <source>
        <dbReference type="SAM" id="SignalP"/>
    </source>
</evidence>
<dbReference type="HOGENOM" id="CLU_279239_0_0_9"/>
<feature type="signal peptide" evidence="2">
    <location>
        <begin position="1"/>
        <end position="27"/>
    </location>
</feature>
<dbReference type="Pfam" id="PF04122">
    <property type="entry name" value="CW_binding_2"/>
    <property type="match status" value="3"/>
</dbReference>
<dbReference type="STRING" id="646529.Desaci_4423"/>
<organism evidence="3 4">
    <name type="scientific">Desulfosporosinus acidiphilus (strain DSM 22704 / JCM 16185 / SJ4)</name>
    <dbReference type="NCBI Taxonomy" id="646529"/>
    <lineage>
        <taxon>Bacteria</taxon>
        <taxon>Bacillati</taxon>
        <taxon>Bacillota</taxon>
        <taxon>Clostridia</taxon>
        <taxon>Eubacteriales</taxon>
        <taxon>Desulfitobacteriaceae</taxon>
        <taxon>Desulfosporosinus</taxon>
    </lineage>
</organism>
<dbReference type="RefSeq" id="WP_014829250.1">
    <property type="nucleotide sequence ID" value="NC_018068.1"/>
</dbReference>
<dbReference type="eggNOG" id="COG2247">
    <property type="taxonomic scope" value="Bacteria"/>
</dbReference>
<dbReference type="Gene3D" id="3.40.50.12090">
    <property type="match status" value="1"/>
</dbReference>
<dbReference type="PANTHER" id="PTHR30032:SF8">
    <property type="entry name" value="GERMINATION-SPECIFIC N-ACETYLMURAMOYL-L-ALANINE AMIDASE"/>
    <property type="match status" value="1"/>
</dbReference>
<dbReference type="Proteomes" id="UP000002892">
    <property type="component" value="Chromosome"/>
</dbReference>
<accession>I4DBU2</accession>
<reference evidence="3 4" key="1">
    <citation type="journal article" date="2012" name="J. Bacteriol.">
        <title>Complete genome sequences of Desulfosporosinus orientis DSM765T, Desulfosporosinus youngiae DSM17734T, Desulfosporosinus meridiei DSM13257T, and Desulfosporosinus acidiphilus DSM22704T.</title>
        <authorList>
            <person name="Pester M."/>
            <person name="Brambilla E."/>
            <person name="Alazard D."/>
            <person name="Rattei T."/>
            <person name="Weinmaier T."/>
            <person name="Han J."/>
            <person name="Lucas S."/>
            <person name="Lapidus A."/>
            <person name="Cheng J.F."/>
            <person name="Goodwin L."/>
            <person name="Pitluck S."/>
            <person name="Peters L."/>
            <person name="Ovchinnikova G."/>
            <person name="Teshima H."/>
            <person name="Detter J.C."/>
            <person name="Han C.S."/>
            <person name="Tapia R."/>
            <person name="Land M.L."/>
            <person name="Hauser L."/>
            <person name="Kyrpides N.C."/>
            <person name="Ivanova N.N."/>
            <person name="Pagani I."/>
            <person name="Huntmann M."/>
            <person name="Wei C.L."/>
            <person name="Davenport K.W."/>
            <person name="Daligault H."/>
            <person name="Chain P.S."/>
            <person name="Chen A."/>
            <person name="Mavromatis K."/>
            <person name="Markowitz V."/>
            <person name="Szeto E."/>
            <person name="Mikhailova N."/>
            <person name="Pati A."/>
            <person name="Wagner M."/>
            <person name="Woyke T."/>
            <person name="Ollivier B."/>
            <person name="Klenk H.P."/>
            <person name="Spring S."/>
            <person name="Loy A."/>
        </authorList>
    </citation>
    <scope>NUCLEOTIDE SEQUENCE [LARGE SCALE GENOMIC DNA]</scope>
    <source>
        <strain evidence="4">DSM 22704 / JCM 16185 / SJ4</strain>
    </source>
</reference>
<dbReference type="InterPro" id="IPR014755">
    <property type="entry name" value="Cu-Rt/internalin_Ig-like"/>
</dbReference>
<keyword evidence="1 2" id="KW-0732">Signal</keyword>
<dbReference type="KEGG" id="dai:Desaci_4423"/>
<keyword evidence="4" id="KW-1185">Reference proteome</keyword>
<gene>
    <name evidence="3" type="ordered locus">Desaci_4423</name>
</gene>
<evidence type="ECO:0000313" key="4">
    <source>
        <dbReference type="Proteomes" id="UP000002892"/>
    </source>
</evidence>
<sequence length="1175" mass="121275">MKKSKKFLTSLAIISMTLTTVPSHAFAENAASTRLAGTTAAQTATAIADQTGWTGTAILASSASYGMVDALTAGPLSSYLKAPILLTGPGNTLDPDTKAELTKLNVKTVYVTSGKAVISQAVLDQLSAMGIKVVSIGGQDRAETSVNIAKKMVGVTKVAVANGLQDALSIASIASAANEPILITDKNSVPPSVAAFLAANPSITSTDIIGGTGVISDSVAAQFPHATRHAGATAYDTNNQVIQDFSSSLQFANVYVANGKTGIDALAGAPLAALTKSPIVLTDGTVPASATFVHSKLAENAVVTALGGAAVVSDAVRTGVLTGSVPSQVGPLNVTSVTAVSASSIKVQFNTAPADTSKVTFSITNSGAPVTVTPTWNDTKTVATLSGSANFPEGTYTVSVKNGESDLGSSTVAITTQKIAKINITATKLAVTQATTGSGIGYATFSVIDQYGNDITNSYLANNIQWQCGVGNITSPSHGVLKVTPNGQNLLTFSTVVLTGYDSTSGVSASATLPTSTAMGTLSSITLNKLTNVNNTPLTAADTSDTWYVDYTANDMSGNPTNDYNLVKNGLILTGVNSDQLSVSSPYVIAKIVQDPNDSNKAAIQVTVTVDTIQTDMPVTITAMGWQGAPSGLQLTLKKQQSLYSFNLMAPSYNVASGESKMIPFMAYDQNGKQLTKYDDIKDITTGLTSCTLVENVDGTASLFNTPIAVSGNQSIPEILTAVTTTGKFSSITLNVQPTAQPKTLTLNTSVLLSTMQNGSEQFIDFGINYGGLSVKDQYGRIYDMIGKATTSSALTIGGTVAIPKYCYQVIATTSGSISVTGTDIYGNSTYLTPNPIASGAKGICIKANAANSTNPTGAGSGTITFKLINALDGHLGTVSDPHTIIDSQSVDISVLADTDVKGYTIDPVPNPIYAVNDNSTLSDYDIDYAANPHVYGTTSSGSKIKLRGKPVIAVAVDSKDFTVVNNAASGPIAYDKVKVVANDLDPSKDSSSTNLTVTLNGADGLVHALTTPIKSSTASPVTKMLVAAVGTYLPTNSLNDIGDVAKISANWLDKNKIMARFDSNGTVGTYGPTHNGYDNTANLNTIGRAAVYFLGVDQYGTKAIPLDSIRVVSAVKADGVTPSAFSMNLDGTIVTPPDVGDVIKLTAVSKNGMIKSIEIIVQPTDPTYMSIYTD</sequence>
<feature type="chain" id="PRO_5003687888" evidence="2">
    <location>
        <begin position="28"/>
        <end position="1175"/>
    </location>
</feature>
<dbReference type="InterPro" id="IPR007253">
    <property type="entry name" value="Cell_wall-bd_2"/>
</dbReference>
<dbReference type="InterPro" id="IPR051922">
    <property type="entry name" value="Bact_Sporulation_Assoc"/>
</dbReference>
<dbReference type="EMBL" id="CP003639">
    <property type="protein sequence ID" value="AFM43266.1"/>
    <property type="molecule type" value="Genomic_DNA"/>
</dbReference>
<dbReference type="Gene3D" id="2.60.40.1220">
    <property type="match status" value="1"/>
</dbReference>
<name>I4DBU2_DESAJ</name>
<evidence type="ECO:0000256" key="1">
    <source>
        <dbReference type="ARBA" id="ARBA00022729"/>
    </source>
</evidence>
<dbReference type="AlphaFoldDB" id="I4DBU2"/>
<protein>
    <submittedName>
        <fullName evidence="3">Cell wall-binding protein</fullName>
    </submittedName>
</protein>
<dbReference type="OrthoDB" id="1789587at2"/>
<proteinExistence type="predicted"/>